<name>A0ABD8A6N3_9EURY</name>
<keyword evidence="2 5" id="KW-0808">Transferase</keyword>
<dbReference type="SUPFAM" id="SSF53335">
    <property type="entry name" value="S-adenosyl-L-methionine-dependent methyltransferases"/>
    <property type="match status" value="1"/>
</dbReference>
<dbReference type="InterPro" id="IPR029063">
    <property type="entry name" value="SAM-dependent_MTases_sf"/>
</dbReference>
<dbReference type="PANTHER" id="PTHR43464:SF19">
    <property type="entry name" value="UBIQUINONE BIOSYNTHESIS O-METHYLTRANSFERASE, MITOCHONDRIAL"/>
    <property type="match status" value="1"/>
</dbReference>
<dbReference type="Proteomes" id="UP001626603">
    <property type="component" value="Chromosome"/>
</dbReference>
<dbReference type="GO" id="GO:0008168">
    <property type="term" value="F:methyltransferase activity"/>
    <property type="evidence" value="ECO:0007669"/>
    <property type="project" value="UniProtKB-KW"/>
</dbReference>
<gene>
    <name evidence="5" type="ORF">R6Y95_06845</name>
</gene>
<evidence type="ECO:0000256" key="2">
    <source>
        <dbReference type="ARBA" id="ARBA00022679"/>
    </source>
</evidence>
<evidence type="ECO:0000259" key="4">
    <source>
        <dbReference type="Pfam" id="PF13847"/>
    </source>
</evidence>
<evidence type="ECO:0000256" key="1">
    <source>
        <dbReference type="ARBA" id="ARBA00022603"/>
    </source>
</evidence>
<reference evidence="5 6" key="1">
    <citation type="submission" date="2023-10" db="EMBL/GenBank/DDBJ databases">
        <title>The complete genome sequence of Methanoculleus palmolei DSM 4273.</title>
        <authorList>
            <person name="Lai S.-J."/>
            <person name="You Y.-T."/>
            <person name="Chen S.-C."/>
        </authorList>
    </citation>
    <scope>NUCLEOTIDE SEQUENCE [LARGE SCALE GENOMIC DNA]</scope>
    <source>
        <strain evidence="5 6">DSM 4273</strain>
    </source>
</reference>
<feature type="domain" description="Methyltransferase" evidence="4">
    <location>
        <begin position="22"/>
        <end position="134"/>
    </location>
</feature>
<organism evidence="5 6">
    <name type="scientific">Methanoculleus palmolei</name>
    <dbReference type="NCBI Taxonomy" id="72612"/>
    <lineage>
        <taxon>Archaea</taxon>
        <taxon>Methanobacteriati</taxon>
        <taxon>Methanobacteriota</taxon>
        <taxon>Stenosarchaea group</taxon>
        <taxon>Methanomicrobia</taxon>
        <taxon>Methanomicrobiales</taxon>
        <taxon>Methanomicrobiaceae</taxon>
        <taxon>Methanoculleus</taxon>
    </lineage>
</organism>
<dbReference type="EMBL" id="CP137641">
    <property type="protein sequence ID" value="WOX55184.1"/>
    <property type="molecule type" value="Genomic_DNA"/>
</dbReference>
<proteinExistence type="predicted"/>
<dbReference type="PANTHER" id="PTHR43464">
    <property type="entry name" value="METHYLTRANSFERASE"/>
    <property type="match status" value="1"/>
</dbReference>
<dbReference type="GO" id="GO:0032259">
    <property type="term" value="P:methylation"/>
    <property type="evidence" value="ECO:0007669"/>
    <property type="project" value="UniProtKB-KW"/>
</dbReference>
<keyword evidence="3" id="KW-0949">S-adenosyl-L-methionine</keyword>
<keyword evidence="1 5" id="KW-0489">Methyltransferase</keyword>
<dbReference type="AlphaFoldDB" id="A0ABD8A6N3"/>
<dbReference type="Gene3D" id="3.40.50.150">
    <property type="entry name" value="Vaccinia Virus protein VP39"/>
    <property type="match status" value="1"/>
</dbReference>
<sequence length="185" mass="20379">MLAGPVRGLFHSPYRIIKPYLSEGMTVMDVGCGMGFFTVPMAKMVGRTGRVIAVDIQRQMLAGMVRYAGRETVADRIEPHLCGADSLRVERWNGTVDFVLAFMMLHEVSDQERMIREMHSALKPGGRLLFAEPVIHVGKKTYDGELSGMKAAGLRVATVPKIPICRAALLEKPCCMDEGVIECPV</sequence>
<accession>A0ABD8A6N3</accession>
<evidence type="ECO:0000313" key="5">
    <source>
        <dbReference type="EMBL" id="WOX55184.1"/>
    </source>
</evidence>
<evidence type="ECO:0000256" key="3">
    <source>
        <dbReference type="ARBA" id="ARBA00022691"/>
    </source>
</evidence>
<dbReference type="Pfam" id="PF13847">
    <property type="entry name" value="Methyltransf_31"/>
    <property type="match status" value="1"/>
</dbReference>
<dbReference type="InterPro" id="IPR025714">
    <property type="entry name" value="Methyltranfer_dom"/>
</dbReference>
<evidence type="ECO:0000313" key="6">
    <source>
        <dbReference type="Proteomes" id="UP001626603"/>
    </source>
</evidence>
<protein>
    <submittedName>
        <fullName evidence="5">Class I SAM-dependent methyltransferase</fullName>
        <ecNumber evidence="5">2.1.-.-</ecNumber>
    </submittedName>
</protein>
<keyword evidence="6" id="KW-1185">Reference proteome</keyword>
<dbReference type="EC" id="2.1.-.-" evidence="5"/>
<dbReference type="CDD" id="cd02440">
    <property type="entry name" value="AdoMet_MTases"/>
    <property type="match status" value="1"/>
</dbReference>